<comment type="caution">
    <text evidence="13">The sequence shown here is derived from an EMBL/GenBank/DDBJ whole genome shotgun (WGS) entry which is preliminary data.</text>
</comment>
<gene>
    <name evidence="10" type="primary">glgB</name>
    <name evidence="13" type="ORF">QO012_003033</name>
</gene>
<dbReference type="InterPro" id="IPR017853">
    <property type="entry name" value="GH"/>
</dbReference>
<comment type="function">
    <text evidence="2 10">Catalyzes the formation of the alpha-1,6-glucosidic linkages in glycogen by scission of a 1,4-alpha-linked oligosaccharide from growing alpha-1,4-glucan chains and the subsequent attachment of the oligosaccharide to the alpha-1,6 position.</text>
</comment>
<comment type="subunit">
    <text evidence="10">Monomer.</text>
</comment>
<dbReference type="EMBL" id="JAUSVP010000009">
    <property type="protein sequence ID" value="MDQ0448522.1"/>
    <property type="molecule type" value="Genomic_DNA"/>
</dbReference>
<dbReference type="InterPro" id="IPR054169">
    <property type="entry name" value="GlgB_N"/>
</dbReference>
<evidence type="ECO:0000256" key="7">
    <source>
        <dbReference type="ARBA" id="ARBA00022679"/>
    </source>
</evidence>
<dbReference type="CDD" id="cd11322">
    <property type="entry name" value="AmyAc_Glg_BE"/>
    <property type="match status" value="1"/>
</dbReference>
<dbReference type="SUPFAM" id="SSF51011">
    <property type="entry name" value="Glycosyl hydrolase domain"/>
    <property type="match status" value="1"/>
</dbReference>
<evidence type="ECO:0000313" key="14">
    <source>
        <dbReference type="Proteomes" id="UP001231124"/>
    </source>
</evidence>
<dbReference type="InterPro" id="IPR006048">
    <property type="entry name" value="A-amylase/branching_C"/>
</dbReference>
<evidence type="ECO:0000256" key="5">
    <source>
        <dbReference type="ARBA" id="ARBA00022600"/>
    </source>
</evidence>
<comment type="similarity">
    <text evidence="4 10">Belongs to the glycosyl hydrolase 13 family. GlgB subfamily.</text>
</comment>
<dbReference type="InterPro" id="IPR006407">
    <property type="entry name" value="GlgB"/>
</dbReference>
<evidence type="ECO:0000256" key="9">
    <source>
        <dbReference type="ARBA" id="ARBA00023277"/>
    </source>
</evidence>
<sequence>MTMTDDTYAPRSGDGLSGSPAEPRSSGSASPSTVHPDALAAIMAANHGDPFSVLGPHKVGPNQWEIRAVLPEARAASLVLGERRVPFEKRHADGFFVARVEGEGRPLYEIEVETWAGATSRRFDPYGFGSSIEQYDVASLREVGTNLVYRILGAQAGRLDGIDGFRFAVWAPNARKVSVVGDFNEWDGRRHPMRLWQDGGVWELFVPGLEPGGRYKFEIRGPDGSLVPLKADPVAFAAEHPPATGSILHGLGAFAWRDDGWMGSRGAKDPRHAAISVYEVHLGSWMRVPEEGNRYLTYKELGERLIPYVKEMGFTHIEMLPITEFPFDGSWGYQPVSLFAPTSRFGTPDEFAAFVDAAHEAGIGVLLDWVPGHFPLDAHGLGQFDGTHLYEHADPRQGFHQDWGTYIYNFGRTEVTSFLVANARFWLEHYHLDGLRVDAVASMLYLDYSRRAGEWIPNRYGGNENLEAIDFLRKTNEATYSHAPGTITVAEESTSWPGVSHPTYTGGLGFGFKWNMGWMHDTLHYMQEDPIHRRYHHHNLTFGLLYAFSENFILPLSHDEVVHGKGSLLGRMPGDRWQKFANLRAYFGFMWGHPGKKLLFMGGEFGQEREWNHDASLDWHLLDDPLHKGVKDVVRDLNHLYLSSPALHSRDVEATGFQWLVADDQDNSVIAWARKGAGGEIAIVVSNFTPIPREGYRVGVPAGGFYREAFNSDAGQYGGSNMGNNGGREAEAHESHGQPHSLNLTLPPLATVIFLREG</sequence>
<keyword evidence="8 10" id="KW-0320">Glycogen biosynthesis</keyword>
<dbReference type="NCBIfam" id="NF008967">
    <property type="entry name" value="PRK12313.1"/>
    <property type="match status" value="1"/>
</dbReference>
<proteinExistence type="inferred from homology"/>
<feature type="compositionally biased region" description="Basic and acidic residues" evidence="11">
    <location>
        <begin position="728"/>
        <end position="737"/>
    </location>
</feature>
<dbReference type="EC" id="2.4.1.18" evidence="10"/>
<keyword evidence="7 10" id="KW-0808">Transferase</keyword>
<evidence type="ECO:0000256" key="11">
    <source>
        <dbReference type="SAM" id="MobiDB-lite"/>
    </source>
</evidence>
<dbReference type="PANTHER" id="PTHR43651:SF3">
    <property type="entry name" value="1,4-ALPHA-GLUCAN-BRANCHING ENZYME"/>
    <property type="match status" value="1"/>
</dbReference>
<dbReference type="SUPFAM" id="SSF51445">
    <property type="entry name" value="(Trans)glycosidases"/>
    <property type="match status" value="1"/>
</dbReference>
<dbReference type="PIRSF" id="PIRSF000463">
    <property type="entry name" value="GlgB"/>
    <property type="match status" value="1"/>
</dbReference>
<feature type="active site" description="Nucleophile" evidence="10">
    <location>
        <position position="438"/>
    </location>
</feature>
<dbReference type="InterPro" id="IPR014756">
    <property type="entry name" value="Ig_E-set"/>
</dbReference>
<dbReference type="Pfam" id="PF02922">
    <property type="entry name" value="CBM_48"/>
    <property type="match status" value="1"/>
</dbReference>
<keyword evidence="5 10" id="KW-0321">Glycogen metabolism</keyword>
<dbReference type="Pfam" id="PF00128">
    <property type="entry name" value="Alpha-amylase"/>
    <property type="match status" value="1"/>
</dbReference>
<dbReference type="PANTHER" id="PTHR43651">
    <property type="entry name" value="1,4-ALPHA-GLUCAN-BRANCHING ENZYME"/>
    <property type="match status" value="1"/>
</dbReference>
<evidence type="ECO:0000256" key="8">
    <source>
        <dbReference type="ARBA" id="ARBA00023056"/>
    </source>
</evidence>
<feature type="active site" description="Proton donor" evidence="10">
    <location>
        <position position="491"/>
    </location>
</feature>
<feature type="region of interest" description="Disordered" evidence="11">
    <location>
        <begin position="1"/>
        <end position="34"/>
    </location>
</feature>
<reference evidence="13 14" key="1">
    <citation type="submission" date="2023-07" db="EMBL/GenBank/DDBJ databases">
        <title>Genomic Encyclopedia of Type Strains, Phase IV (KMG-IV): sequencing the most valuable type-strain genomes for metagenomic binning, comparative biology and taxonomic classification.</title>
        <authorList>
            <person name="Goeker M."/>
        </authorList>
    </citation>
    <scope>NUCLEOTIDE SEQUENCE [LARGE SCALE GENOMIC DNA]</scope>
    <source>
        <strain evidence="13 14">DSM 19013</strain>
    </source>
</reference>
<dbReference type="SUPFAM" id="SSF81296">
    <property type="entry name" value="E set domains"/>
    <property type="match status" value="1"/>
</dbReference>
<comment type="catalytic activity">
    <reaction evidence="1 10">
        <text>Transfers a segment of a (1-&gt;4)-alpha-D-glucan chain to a primary hydroxy group in a similar glucan chain.</text>
        <dbReference type="EC" id="2.4.1.18"/>
    </reaction>
</comment>
<dbReference type="Proteomes" id="UP001231124">
    <property type="component" value="Unassembled WGS sequence"/>
</dbReference>
<dbReference type="RefSeq" id="WP_238200943.1">
    <property type="nucleotide sequence ID" value="NZ_BPQE01000001.1"/>
</dbReference>
<evidence type="ECO:0000256" key="3">
    <source>
        <dbReference type="ARBA" id="ARBA00004964"/>
    </source>
</evidence>
<dbReference type="InterPro" id="IPR006047">
    <property type="entry name" value="GH13_cat_dom"/>
</dbReference>
<feature type="compositionally biased region" description="Gly residues" evidence="11">
    <location>
        <begin position="717"/>
        <end position="726"/>
    </location>
</feature>
<comment type="pathway">
    <text evidence="3 10">Glycan biosynthesis; glycogen biosynthesis.</text>
</comment>
<evidence type="ECO:0000259" key="12">
    <source>
        <dbReference type="SMART" id="SM00642"/>
    </source>
</evidence>
<evidence type="ECO:0000256" key="4">
    <source>
        <dbReference type="ARBA" id="ARBA00009000"/>
    </source>
</evidence>
<keyword evidence="6 10" id="KW-0328">Glycosyltransferase</keyword>
<dbReference type="InterPro" id="IPR013783">
    <property type="entry name" value="Ig-like_fold"/>
</dbReference>
<feature type="region of interest" description="Disordered" evidence="11">
    <location>
        <begin position="717"/>
        <end position="741"/>
    </location>
</feature>
<evidence type="ECO:0000256" key="2">
    <source>
        <dbReference type="ARBA" id="ARBA00002953"/>
    </source>
</evidence>
<dbReference type="Gene3D" id="2.60.40.1180">
    <property type="entry name" value="Golgi alpha-mannosidase II"/>
    <property type="match status" value="1"/>
</dbReference>
<dbReference type="InterPro" id="IPR037439">
    <property type="entry name" value="Branching_enzy"/>
</dbReference>
<dbReference type="CDD" id="cd02855">
    <property type="entry name" value="E_set_GBE_prok_N"/>
    <property type="match status" value="1"/>
</dbReference>
<dbReference type="Pfam" id="PF22019">
    <property type="entry name" value="GlgB_N"/>
    <property type="match status" value="1"/>
</dbReference>
<name>A0ABU0I1P5_9HYPH</name>
<dbReference type="HAMAP" id="MF_00685">
    <property type="entry name" value="GlgB"/>
    <property type="match status" value="1"/>
</dbReference>
<dbReference type="InterPro" id="IPR013780">
    <property type="entry name" value="Glyco_hydro_b"/>
</dbReference>
<protein>
    <recommendedName>
        <fullName evidence="10">1,4-alpha-glucan branching enzyme GlgB</fullName>
        <ecNumber evidence="10">2.4.1.18</ecNumber>
    </recommendedName>
    <alternativeName>
        <fullName evidence="10">1,4-alpha-D-glucan:1,4-alpha-D-glucan 6-glucosyl-transferase</fullName>
    </alternativeName>
    <alternativeName>
        <fullName evidence="10">Alpha-(1-&gt;4)-glucan branching enzyme</fullName>
    </alternativeName>
    <alternativeName>
        <fullName evidence="10">Glycogen branching enzyme</fullName>
        <shortName evidence="10">BE</shortName>
    </alternativeName>
</protein>
<dbReference type="GO" id="GO:0003844">
    <property type="term" value="F:1,4-alpha-glucan branching enzyme activity"/>
    <property type="evidence" value="ECO:0007669"/>
    <property type="project" value="UniProtKB-EC"/>
</dbReference>
<keyword evidence="9 10" id="KW-0119">Carbohydrate metabolism</keyword>
<evidence type="ECO:0000256" key="10">
    <source>
        <dbReference type="HAMAP-Rule" id="MF_00685"/>
    </source>
</evidence>
<accession>A0ABU0I1P5</accession>
<feature type="domain" description="Glycosyl hydrolase family 13 catalytic" evidence="12">
    <location>
        <begin position="279"/>
        <end position="627"/>
    </location>
</feature>
<dbReference type="NCBIfam" id="TIGR01515">
    <property type="entry name" value="branching_enzym"/>
    <property type="match status" value="1"/>
</dbReference>
<dbReference type="NCBIfam" id="NF003811">
    <property type="entry name" value="PRK05402.1"/>
    <property type="match status" value="1"/>
</dbReference>
<dbReference type="InterPro" id="IPR004193">
    <property type="entry name" value="Glyco_hydro_13_N"/>
</dbReference>
<dbReference type="Gene3D" id="2.60.40.10">
    <property type="entry name" value="Immunoglobulins"/>
    <property type="match status" value="2"/>
</dbReference>
<organism evidence="13 14">
    <name type="scientific">Methylobacterium aerolatum</name>
    <dbReference type="NCBI Taxonomy" id="418708"/>
    <lineage>
        <taxon>Bacteria</taxon>
        <taxon>Pseudomonadati</taxon>
        <taxon>Pseudomonadota</taxon>
        <taxon>Alphaproteobacteria</taxon>
        <taxon>Hyphomicrobiales</taxon>
        <taxon>Methylobacteriaceae</taxon>
        <taxon>Methylobacterium</taxon>
    </lineage>
</organism>
<dbReference type="InterPro" id="IPR044143">
    <property type="entry name" value="GlgB_N_E_set_prok"/>
</dbReference>
<evidence type="ECO:0000256" key="6">
    <source>
        <dbReference type="ARBA" id="ARBA00022676"/>
    </source>
</evidence>
<keyword evidence="14" id="KW-1185">Reference proteome</keyword>
<dbReference type="Pfam" id="PF02806">
    <property type="entry name" value="Alpha-amylase_C"/>
    <property type="match status" value="1"/>
</dbReference>
<evidence type="ECO:0000256" key="1">
    <source>
        <dbReference type="ARBA" id="ARBA00000826"/>
    </source>
</evidence>
<evidence type="ECO:0000313" key="13">
    <source>
        <dbReference type="EMBL" id="MDQ0448522.1"/>
    </source>
</evidence>
<dbReference type="Gene3D" id="3.20.20.80">
    <property type="entry name" value="Glycosidases"/>
    <property type="match status" value="1"/>
</dbReference>
<dbReference type="SMART" id="SM00642">
    <property type="entry name" value="Aamy"/>
    <property type="match status" value="1"/>
</dbReference>